<dbReference type="AlphaFoldDB" id="A0A0L8VE03"/>
<comment type="caution">
    <text evidence="1">The sequence shown here is derived from an EMBL/GenBank/DDBJ whole genome shotgun (WGS) entry which is preliminary data.</text>
</comment>
<organism evidence="1 2">
    <name type="scientific">Sunxiuqinia dokdonensis</name>
    <dbReference type="NCBI Taxonomy" id="1409788"/>
    <lineage>
        <taxon>Bacteria</taxon>
        <taxon>Pseudomonadati</taxon>
        <taxon>Bacteroidota</taxon>
        <taxon>Bacteroidia</taxon>
        <taxon>Marinilabiliales</taxon>
        <taxon>Prolixibacteraceae</taxon>
        <taxon>Sunxiuqinia</taxon>
    </lineage>
</organism>
<accession>A0A0L8VE03</accession>
<proteinExistence type="predicted"/>
<dbReference type="InterPro" id="IPR024404">
    <property type="entry name" value="Lipid-bd_put"/>
</dbReference>
<dbReference type="Pfam" id="PF12888">
    <property type="entry name" value="Lipid_bd"/>
    <property type="match status" value="1"/>
</dbReference>
<dbReference type="STRING" id="1409788.NC99_05190"/>
<dbReference type="EMBL" id="LGIA01000023">
    <property type="protein sequence ID" value="KOH46679.1"/>
    <property type="molecule type" value="Genomic_DNA"/>
</dbReference>
<dbReference type="Gene3D" id="2.40.128.220">
    <property type="match status" value="1"/>
</dbReference>
<dbReference type="InterPro" id="IPR038668">
    <property type="entry name" value="Lipid-bd_sf"/>
</dbReference>
<dbReference type="Proteomes" id="UP000036958">
    <property type="component" value="Unassembled WGS sequence"/>
</dbReference>
<dbReference type="PROSITE" id="PS51257">
    <property type="entry name" value="PROKAR_LIPOPROTEIN"/>
    <property type="match status" value="1"/>
</dbReference>
<dbReference type="RefSeq" id="WP_053179445.1">
    <property type="nucleotide sequence ID" value="NZ_LGIA01000023.1"/>
</dbReference>
<protein>
    <submittedName>
        <fullName evidence="1">Uncharacterized protein</fullName>
    </submittedName>
</protein>
<sequence length="174" mass="19324">MKNLFLYTVLLISGLFFVTSCEKEEIGGTATESMAGEWYVTGVAVDADGNIVYSDDDLFGLGHFHLDTYNTSANNTTEMWIDDNENFWDFKAKISVDLNTMTFQASEAQNEYYDMQVTVSDGKIILGAATTPSGMPADSIVFLVNFSDDTYPEDFGFDSYRIAGFRYTGLTGDE</sequence>
<evidence type="ECO:0000313" key="1">
    <source>
        <dbReference type="EMBL" id="KOH46679.1"/>
    </source>
</evidence>
<gene>
    <name evidence="1" type="ORF">NC99_05190</name>
</gene>
<dbReference type="OrthoDB" id="851990at2"/>
<reference evidence="2" key="1">
    <citation type="submission" date="2015-07" db="EMBL/GenBank/DDBJ databases">
        <title>Genome sequencing of Sunxiuqinia dokdonensis strain SK.</title>
        <authorList>
            <person name="Ahn S."/>
            <person name="Kim B.-C."/>
        </authorList>
    </citation>
    <scope>NUCLEOTIDE SEQUENCE [LARGE SCALE GENOMIC DNA]</scope>
    <source>
        <strain evidence="2">SK</strain>
    </source>
</reference>
<name>A0A0L8VE03_9BACT</name>
<dbReference type="PATRIC" id="fig|1409788.3.peg.536"/>
<keyword evidence="2" id="KW-1185">Reference proteome</keyword>
<evidence type="ECO:0000313" key="2">
    <source>
        <dbReference type="Proteomes" id="UP000036958"/>
    </source>
</evidence>